<comment type="similarity">
    <text evidence="2">Belongs to the polysaccharide synthase family.</text>
</comment>
<feature type="transmembrane region" description="Helical" evidence="7">
    <location>
        <begin position="389"/>
        <end position="410"/>
    </location>
</feature>
<keyword evidence="6 7" id="KW-0472">Membrane</keyword>
<keyword evidence="5 7" id="KW-1133">Transmembrane helix</keyword>
<dbReference type="EMBL" id="HG966617">
    <property type="protein sequence ID" value="CDO59069.1"/>
    <property type="molecule type" value="Genomic_DNA"/>
</dbReference>
<keyword evidence="3" id="KW-1003">Cell membrane</keyword>
<evidence type="ECO:0000256" key="4">
    <source>
        <dbReference type="ARBA" id="ARBA00022692"/>
    </source>
</evidence>
<evidence type="ECO:0000256" key="7">
    <source>
        <dbReference type="SAM" id="Phobius"/>
    </source>
</evidence>
<keyword evidence="9" id="KW-1185">Reference proteome</keyword>
<evidence type="ECO:0000256" key="5">
    <source>
        <dbReference type="ARBA" id="ARBA00022989"/>
    </source>
</evidence>
<feature type="transmembrane region" description="Helical" evidence="7">
    <location>
        <begin position="120"/>
        <end position="140"/>
    </location>
</feature>
<dbReference type="AlphaFoldDB" id="X5ME62"/>
<reference evidence="8 9" key="1">
    <citation type="journal article" date="2014" name="Front. Genet.">
        <title>Genome and metabolic network of "Candidatus Phaeomarinobacter ectocarpi" Ec32, a new candidate genus of Alphaproteobacteria frequently associated with brown algae.</title>
        <authorList>
            <person name="Dittami S.M."/>
            <person name="Barbeyron T."/>
            <person name="Boyen C."/>
            <person name="Cambefort J."/>
            <person name="Collet G."/>
            <person name="Delage L."/>
            <person name="Gobet A."/>
            <person name="Groisillier A."/>
            <person name="Leblanc C."/>
            <person name="Michel G."/>
            <person name="Scornet D."/>
            <person name="Siegel A."/>
            <person name="Tapia J.E."/>
            <person name="Tonon T."/>
        </authorList>
    </citation>
    <scope>NUCLEOTIDE SEQUENCE [LARGE SCALE GENOMIC DNA]</scope>
    <source>
        <strain evidence="8 9">Ec32</strain>
    </source>
</reference>
<feature type="transmembrane region" description="Helical" evidence="7">
    <location>
        <begin position="330"/>
        <end position="355"/>
    </location>
</feature>
<feature type="transmembrane region" description="Helical" evidence="7">
    <location>
        <begin position="419"/>
        <end position="439"/>
    </location>
</feature>
<dbReference type="PANTHER" id="PTHR30250">
    <property type="entry name" value="PST FAMILY PREDICTED COLANIC ACID TRANSPORTER"/>
    <property type="match status" value="1"/>
</dbReference>
<evidence type="ECO:0000256" key="1">
    <source>
        <dbReference type="ARBA" id="ARBA00004651"/>
    </source>
</evidence>
<evidence type="ECO:0000256" key="2">
    <source>
        <dbReference type="ARBA" id="ARBA00007430"/>
    </source>
</evidence>
<evidence type="ECO:0000313" key="9">
    <source>
        <dbReference type="Proteomes" id="UP000032160"/>
    </source>
</evidence>
<feature type="transmembrane region" description="Helical" evidence="7">
    <location>
        <begin position="256"/>
        <end position="279"/>
    </location>
</feature>
<dbReference type="PANTHER" id="PTHR30250:SF10">
    <property type="entry name" value="LIPOPOLYSACCHARIDE BIOSYNTHESIS PROTEIN WZXC"/>
    <property type="match status" value="1"/>
</dbReference>
<feature type="transmembrane region" description="Helical" evidence="7">
    <location>
        <begin position="362"/>
        <end position="383"/>
    </location>
</feature>
<evidence type="ECO:0000256" key="3">
    <source>
        <dbReference type="ARBA" id="ARBA00022475"/>
    </source>
</evidence>
<feature type="transmembrane region" description="Helical" evidence="7">
    <location>
        <begin position="161"/>
        <end position="187"/>
    </location>
</feature>
<dbReference type="GO" id="GO:0005886">
    <property type="term" value="C:plasma membrane"/>
    <property type="evidence" value="ECO:0007669"/>
    <property type="project" value="UniProtKB-SubCell"/>
</dbReference>
<feature type="transmembrane region" description="Helical" evidence="7">
    <location>
        <begin position="49"/>
        <end position="72"/>
    </location>
</feature>
<feature type="transmembrane region" description="Helical" evidence="7">
    <location>
        <begin position="451"/>
        <end position="472"/>
    </location>
</feature>
<feature type="transmembrane region" description="Helical" evidence="7">
    <location>
        <begin position="300"/>
        <end position="324"/>
    </location>
</feature>
<dbReference type="InterPro" id="IPR050833">
    <property type="entry name" value="Poly_Biosynth_Transport"/>
</dbReference>
<evidence type="ECO:0000256" key="6">
    <source>
        <dbReference type="ARBA" id="ARBA00023136"/>
    </source>
</evidence>
<gene>
    <name evidence="8" type="ORF">BN1012_Phect855</name>
</gene>
<keyword evidence="4 7" id="KW-0812">Transmembrane</keyword>
<dbReference type="HOGENOM" id="CLU_543688_0_0_5"/>
<evidence type="ECO:0000313" key="8">
    <source>
        <dbReference type="EMBL" id="CDO59069.1"/>
    </source>
</evidence>
<feature type="transmembrane region" description="Helical" evidence="7">
    <location>
        <begin position="20"/>
        <end position="43"/>
    </location>
</feature>
<dbReference type="KEGG" id="pect:BN1012_Phect855"/>
<dbReference type="STRING" id="1458461.BN1012_Phect855"/>
<protein>
    <submittedName>
        <fullName evidence="8">Lipopolysaccharide biosynthesis protein WzxC</fullName>
    </submittedName>
</protein>
<dbReference type="Proteomes" id="UP000032160">
    <property type="component" value="Chromosome I"/>
</dbReference>
<accession>X5ME62</accession>
<name>X5ME62_9HYPH</name>
<dbReference type="Pfam" id="PF13440">
    <property type="entry name" value="Polysacc_synt_3"/>
    <property type="match status" value="1"/>
</dbReference>
<proteinExistence type="inferred from homology"/>
<organism evidence="8 9">
    <name type="scientific">Candidatus Phaeomarinibacter ectocarpi</name>
    <dbReference type="NCBI Taxonomy" id="1458461"/>
    <lineage>
        <taxon>Bacteria</taxon>
        <taxon>Pseudomonadati</taxon>
        <taxon>Pseudomonadota</taxon>
        <taxon>Alphaproteobacteria</taxon>
        <taxon>Hyphomicrobiales</taxon>
        <taxon>Parvibaculaceae</taxon>
        <taxon>Candidatus Phaeomarinibacter</taxon>
    </lineage>
</organism>
<feature type="transmembrane region" description="Helical" evidence="7">
    <location>
        <begin position="92"/>
        <end position="114"/>
    </location>
</feature>
<sequence>MAPVSGGEPKSFRTTARSALIWGTGVSISLQIVQVAISLILVRLLTPQIYGQFGLIQAIVVFTYVFSIQSFLEHALRQKTDNTLQYARHWSFGLILHGCLFVIVNGVAAGFLWIENLAPLAPYLAIGSIGILLNLPRILWSTVLQIELDWRRLRLLKSISVLLSGGVAIGLALSGFGVLALMAHMILVPVPFAADLFISRRGLIAWDFDFKAYASAMRFGITRSASEVLTRGRLLLESVFLSQGQGYAAYGIYGRAIGLGQLSTATFAGPAVTVLYPILSKLERGTQQAREASGLLLRASAWIALPPATLLILEPEAAVLIVFGSGWVEVAAFLPVAALICVGRVGLQALTVIVLTGIGPRIVLYAQLSLLAGYVAGLAPLLLSGEVLAYAKTIAVVYGGVCTGLIALLVGRGVLALSAVLRTLAACAASGSLAAVTWWQLVPAISGLDTVWQFVGAAGLCASTYLAVIRVIDAGALRDILYYVPQGRRLGMLLFLPPAKP</sequence>
<comment type="subcellular location">
    <subcellularLocation>
        <location evidence="1">Cell membrane</location>
        <topology evidence="1">Multi-pass membrane protein</topology>
    </subcellularLocation>
</comment>